<keyword evidence="2" id="KW-1185">Reference proteome</keyword>
<proteinExistence type="predicted"/>
<organism evidence="1 2">
    <name type="scientific">Catharanthus roseus</name>
    <name type="common">Madagascar periwinkle</name>
    <name type="synonym">Vinca rosea</name>
    <dbReference type="NCBI Taxonomy" id="4058"/>
    <lineage>
        <taxon>Eukaryota</taxon>
        <taxon>Viridiplantae</taxon>
        <taxon>Streptophyta</taxon>
        <taxon>Embryophyta</taxon>
        <taxon>Tracheophyta</taxon>
        <taxon>Spermatophyta</taxon>
        <taxon>Magnoliopsida</taxon>
        <taxon>eudicotyledons</taxon>
        <taxon>Gunneridae</taxon>
        <taxon>Pentapetalae</taxon>
        <taxon>asterids</taxon>
        <taxon>lamiids</taxon>
        <taxon>Gentianales</taxon>
        <taxon>Apocynaceae</taxon>
        <taxon>Rauvolfioideae</taxon>
        <taxon>Vinceae</taxon>
        <taxon>Catharanthinae</taxon>
        <taxon>Catharanthus</taxon>
    </lineage>
</organism>
<name>A0ACC0AX20_CATRO</name>
<protein>
    <submittedName>
        <fullName evidence="1">Uncharacterized protein</fullName>
    </submittedName>
</protein>
<evidence type="ECO:0000313" key="1">
    <source>
        <dbReference type="EMBL" id="KAI5665562.1"/>
    </source>
</evidence>
<evidence type="ECO:0000313" key="2">
    <source>
        <dbReference type="Proteomes" id="UP001060085"/>
    </source>
</evidence>
<dbReference type="Proteomes" id="UP001060085">
    <property type="component" value="Linkage Group LG04"/>
</dbReference>
<reference evidence="2" key="1">
    <citation type="journal article" date="2023" name="Nat. Plants">
        <title>Single-cell RNA sequencing provides a high-resolution roadmap for understanding the multicellular compartmentation of specialized metabolism.</title>
        <authorList>
            <person name="Sun S."/>
            <person name="Shen X."/>
            <person name="Li Y."/>
            <person name="Li Y."/>
            <person name="Wang S."/>
            <person name="Li R."/>
            <person name="Zhang H."/>
            <person name="Shen G."/>
            <person name="Guo B."/>
            <person name="Wei J."/>
            <person name="Xu J."/>
            <person name="St-Pierre B."/>
            <person name="Chen S."/>
            <person name="Sun C."/>
        </authorList>
    </citation>
    <scope>NUCLEOTIDE SEQUENCE [LARGE SCALE GENOMIC DNA]</scope>
</reference>
<comment type="caution">
    <text evidence="1">The sequence shown here is derived from an EMBL/GenBank/DDBJ whole genome shotgun (WGS) entry which is preliminary data.</text>
</comment>
<gene>
    <name evidence="1" type="ORF">M9H77_15415</name>
</gene>
<sequence length="999" mass="113598">MAWLSFRVDYIAPVILSLSNFCIILFMIQSVDRLVLCLGCFWIKYNKLKPEIQGEPYDIEDASSYPMVLVQIPMCNEKEVYEQSIAAVCQLDWPKDRFLVQVLDDSDDEIAQMLIRNEVASWKEKGANIIYRHRFIRTGYKAGNLKSAMACDYVKDYEFVVIFDADFQPNPDFLKLTMPHFKGNPELGLVQARWSFVNKDENLLTRLQNINLCFHFEVEQQVNGLYLNFFGFNGTAGVWRIKALEESGGWLERTTVEDMDIAVRAHLHGWKFIFLNDVRVLCELPESYEAYKKQQHRWHSGPMQLFRLCLPAIIRSKISIWKKANLIFLFFLLRKLILPFYSFTLFCIILPLTMFIPEAELPAWVICYVPIVMSILNILPSPKSFPFLMPYLLFENTMSVTKFNAMISGLFQLGSSYEWVVTKKTGRSSESDLLALAERESKTNSEEKIQRRLSESGLEMLGKLKEKETPIVKKRNKIYRKELALAFLLLTAAARSLLSAHGIHFYYLLFQGLTFLVVVETGKKNDSKFPVEEQSKIAPKGLLLQILKTGKKDSRVKERRKSYIKKKGLLRARPTIFYGVFRPGRLSLPARKSTRDDKSSSVLTSEKVPPLVCINSPSHFFSYQSKQKTTAIEYMIMASKPKALLRNAAPLAAMLLVECGEVLMTILMKAAMTKGSISNYVFAVYYNSLGVLILLPYFIFHRIRRSFPISFPLLLRCFLLGLLGRSLLMISYKGIEYSSPALTAAMGNLTPVFTFFIALIFRMEKVDIRSRSSQAKSLGTIITVSGAFIVTLYKGPILFFPNNTSPDSSTHSGLLNPFILKQSKWILGGLFLALGYLFVATWSVLQAQTVKKYPDKTTVVFLFMLFGSIQCAVFSSIVERNSNAWILHHNVEIIAILYSAIFGTVIRYIVLTWCLKEKGPLYVALFKPLGMVIAEIGGILFLGDTLRLGSLIGAVIITVGFYTVSWGNAEEQKQIDAEESTEERAPLLLNNSKSDQQPV</sequence>
<dbReference type="EMBL" id="CM044704">
    <property type="protein sequence ID" value="KAI5665562.1"/>
    <property type="molecule type" value="Genomic_DNA"/>
</dbReference>
<accession>A0ACC0AX20</accession>